<evidence type="ECO:0000256" key="2">
    <source>
        <dbReference type="ARBA" id="ARBA00004236"/>
    </source>
</evidence>
<dbReference type="PANTHER" id="PTHR18945">
    <property type="entry name" value="NEUROTRANSMITTER GATED ION CHANNEL"/>
    <property type="match status" value="1"/>
</dbReference>
<sequence length="527" mass="59911">MAMGVLLIFMLVVPMVLSQDGGLIDDDQGSFQSNRTDSPTFSDMPYISTSVTVPDNFNHREPPPTENGQVDMNCSVIILSLDTLTQYKIFRDTAFYIDFVLACQWRDTRLLKFRSENNTGSSYIHGNIWRPTIETSVLSNEYRSRFDFFPTVLLNDGSVIWAQKFSLNQACLMNLRNYPHDLQCCAVAILTYGGVKAMWNEPKYWVPNSSVVATLMSSIRSDFLIDGINFTSYVGSYFAPDNVCVYQRGFCDYQGSDACTRMKCTDADNLHKHECIKCNHFGGECAPPTFKECFNNTSRGLSTKNMLSSTTLEFKLLLRRHAEYGFIYAYAPTSGIVILSWISFWLDPHSAPARTGLGVTTVLTMISMNMRASDAELGYIRAIDIWLFVCKNFVCFALMEYAVVNFLVTTSPPEPKDVQPCIEADHIDDDLLGNREKGFKSLLREDKNKQDLSMFDDAADSKCKKKVYNIRKGSFSDEVKPRKPSKTRQEYADQLDSVCRIVYPLMFTMFIIGYGLIVRYQQNYDNC</sequence>
<evidence type="ECO:0000256" key="14">
    <source>
        <dbReference type="SAM" id="SignalP"/>
    </source>
</evidence>
<protein>
    <submittedName>
        <fullName evidence="17">GLRA3 protein</fullName>
    </submittedName>
</protein>
<evidence type="ECO:0000313" key="17">
    <source>
        <dbReference type="EMBL" id="CAH1269043.1"/>
    </source>
</evidence>
<evidence type="ECO:0000256" key="6">
    <source>
        <dbReference type="ARBA" id="ARBA00022729"/>
    </source>
</evidence>
<dbReference type="GO" id="GO:0005230">
    <property type="term" value="F:extracellular ligand-gated monoatomic ion channel activity"/>
    <property type="evidence" value="ECO:0007669"/>
    <property type="project" value="InterPro"/>
</dbReference>
<dbReference type="GO" id="GO:0004888">
    <property type="term" value="F:transmembrane signaling receptor activity"/>
    <property type="evidence" value="ECO:0007669"/>
    <property type="project" value="InterPro"/>
</dbReference>
<dbReference type="PROSITE" id="PS00236">
    <property type="entry name" value="NEUROTR_ION_CHANNEL"/>
    <property type="match status" value="1"/>
</dbReference>
<evidence type="ECO:0000256" key="8">
    <source>
        <dbReference type="ARBA" id="ARBA00023065"/>
    </source>
</evidence>
<keyword evidence="11" id="KW-0868">Chloride</keyword>
<keyword evidence="9 13" id="KW-0472">Membrane</keyword>
<dbReference type="InterPro" id="IPR006202">
    <property type="entry name" value="Neur_chan_lig-bd"/>
</dbReference>
<keyword evidence="12" id="KW-0407">Ion channel</keyword>
<dbReference type="GO" id="GO:0005886">
    <property type="term" value="C:plasma membrane"/>
    <property type="evidence" value="ECO:0007669"/>
    <property type="project" value="UniProtKB-SubCell"/>
</dbReference>
<evidence type="ECO:0000256" key="12">
    <source>
        <dbReference type="ARBA" id="ARBA00023303"/>
    </source>
</evidence>
<evidence type="ECO:0000256" key="10">
    <source>
        <dbReference type="ARBA" id="ARBA00023173"/>
    </source>
</evidence>
<evidence type="ECO:0000259" key="16">
    <source>
        <dbReference type="Pfam" id="PF02932"/>
    </source>
</evidence>
<reference evidence="17" key="1">
    <citation type="submission" date="2022-01" db="EMBL/GenBank/DDBJ databases">
        <authorList>
            <person name="Braso-Vives M."/>
        </authorList>
    </citation>
    <scope>NUCLEOTIDE SEQUENCE</scope>
</reference>
<keyword evidence="3" id="KW-0813">Transport</keyword>
<evidence type="ECO:0000256" key="1">
    <source>
        <dbReference type="ARBA" id="ARBA00004141"/>
    </source>
</evidence>
<keyword evidence="7 13" id="KW-1133">Transmembrane helix</keyword>
<evidence type="ECO:0000313" key="18">
    <source>
        <dbReference type="Proteomes" id="UP000838412"/>
    </source>
</evidence>
<feature type="signal peptide" evidence="14">
    <location>
        <begin position="1"/>
        <end position="18"/>
    </location>
</feature>
<dbReference type="PRINTS" id="PR00253">
    <property type="entry name" value="GABAARECEPTR"/>
</dbReference>
<organism evidence="17 18">
    <name type="scientific">Branchiostoma lanceolatum</name>
    <name type="common">Common lancelet</name>
    <name type="synonym">Amphioxus lanceolatum</name>
    <dbReference type="NCBI Taxonomy" id="7740"/>
    <lineage>
        <taxon>Eukaryota</taxon>
        <taxon>Metazoa</taxon>
        <taxon>Chordata</taxon>
        <taxon>Cephalochordata</taxon>
        <taxon>Leptocardii</taxon>
        <taxon>Amphioxiformes</taxon>
        <taxon>Branchiostomatidae</taxon>
        <taxon>Branchiostoma</taxon>
    </lineage>
</organism>
<dbReference type="InterPro" id="IPR018000">
    <property type="entry name" value="Neurotransmitter_ion_chnl_CS"/>
</dbReference>
<evidence type="ECO:0000259" key="15">
    <source>
        <dbReference type="Pfam" id="PF02931"/>
    </source>
</evidence>
<dbReference type="Pfam" id="PF02932">
    <property type="entry name" value="Neur_chan_memb"/>
    <property type="match status" value="1"/>
</dbReference>
<evidence type="ECO:0000256" key="4">
    <source>
        <dbReference type="ARBA" id="ARBA00022475"/>
    </source>
</evidence>
<dbReference type="SUPFAM" id="SSF90112">
    <property type="entry name" value="Neurotransmitter-gated ion-channel transmembrane pore"/>
    <property type="match status" value="1"/>
</dbReference>
<feature type="domain" description="Neurotransmitter-gated ion-channel ligand-binding" evidence="15">
    <location>
        <begin position="55"/>
        <end position="192"/>
    </location>
</feature>
<accession>A0A8K0EWU9</accession>
<dbReference type="EMBL" id="OV696692">
    <property type="protein sequence ID" value="CAH1269043.1"/>
    <property type="molecule type" value="Genomic_DNA"/>
</dbReference>
<dbReference type="AlphaFoldDB" id="A0A8K0EWU9"/>
<keyword evidence="8" id="KW-0406">Ion transport</keyword>
<keyword evidence="5 13" id="KW-0812">Transmembrane</keyword>
<dbReference type="InterPro" id="IPR006201">
    <property type="entry name" value="Neur_channel"/>
</dbReference>
<evidence type="ECO:0000256" key="11">
    <source>
        <dbReference type="ARBA" id="ARBA00023214"/>
    </source>
</evidence>
<dbReference type="InterPro" id="IPR038050">
    <property type="entry name" value="Neuro_actylchol_rec"/>
</dbReference>
<feature type="transmembrane region" description="Helical" evidence="13">
    <location>
        <begin position="501"/>
        <end position="520"/>
    </location>
</feature>
<evidence type="ECO:0000256" key="13">
    <source>
        <dbReference type="SAM" id="Phobius"/>
    </source>
</evidence>
<dbReference type="InterPro" id="IPR006028">
    <property type="entry name" value="GABAA/Glycine_rcpt"/>
</dbReference>
<evidence type="ECO:0000256" key="3">
    <source>
        <dbReference type="ARBA" id="ARBA00022448"/>
    </source>
</evidence>
<dbReference type="Gene3D" id="1.20.58.390">
    <property type="entry name" value="Neurotransmitter-gated ion-channel transmembrane domain"/>
    <property type="match status" value="1"/>
</dbReference>
<evidence type="ECO:0000256" key="9">
    <source>
        <dbReference type="ARBA" id="ARBA00023136"/>
    </source>
</evidence>
<dbReference type="GO" id="GO:0005254">
    <property type="term" value="F:chloride channel activity"/>
    <property type="evidence" value="ECO:0007669"/>
    <property type="project" value="UniProtKB-KW"/>
</dbReference>
<dbReference type="InterPro" id="IPR036734">
    <property type="entry name" value="Neur_chan_lig-bd_sf"/>
</dbReference>
<keyword evidence="4" id="KW-1003">Cell membrane</keyword>
<dbReference type="GO" id="GO:0034707">
    <property type="term" value="C:chloride channel complex"/>
    <property type="evidence" value="ECO:0007669"/>
    <property type="project" value="UniProtKB-KW"/>
</dbReference>
<feature type="domain" description="Neurotransmitter-gated ion-channel transmembrane" evidence="16">
    <location>
        <begin position="330"/>
        <end position="414"/>
    </location>
</feature>
<dbReference type="CDD" id="cd19049">
    <property type="entry name" value="LGIC_TM_anion"/>
    <property type="match status" value="1"/>
</dbReference>
<keyword evidence="18" id="KW-1185">Reference proteome</keyword>
<dbReference type="InterPro" id="IPR036719">
    <property type="entry name" value="Neuro-gated_channel_TM_sf"/>
</dbReference>
<dbReference type="Pfam" id="PF02931">
    <property type="entry name" value="Neur_chan_LBD"/>
    <property type="match status" value="1"/>
</dbReference>
<dbReference type="Gene3D" id="2.70.170.10">
    <property type="entry name" value="Neurotransmitter-gated ion-channel ligand-binding domain"/>
    <property type="match status" value="1"/>
</dbReference>
<gene>
    <name evidence="17" type="primary">GLRA3</name>
    <name evidence="17" type="ORF">BLAG_LOCUS21798</name>
</gene>
<evidence type="ECO:0000256" key="7">
    <source>
        <dbReference type="ARBA" id="ARBA00022989"/>
    </source>
</evidence>
<dbReference type="InterPro" id="IPR006029">
    <property type="entry name" value="Neurotrans-gated_channel_TM"/>
</dbReference>
<dbReference type="Proteomes" id="UP000838412">
    <property type="component" value="Chromosome 7"/>
</dbReference>
<name>A0A8K0EWU9_BRALA</name>
<comment type="subcellular location">
    <subcellularLocation>
        <location evidence="2">Cell membrane</location>
    </subcellularLocation>
    <subcellularLocation>
        <location evidence="1">Membrane</location>
        <topology evidence="1">Multi-pass membrane protein</topology>
    </subcellularLocation>
</comment>
<keyword evidence="10" id="KW-0869">Chloride channel</keyword>
<keyword evidence="6 14" id="KW-0732">Signal</keyword>
<proteinExistence type="predicted"/>
<feature type="chain" id="PRO_5035453768" evidence="14">
    <location>
        <begin position="19"/>
        <end position="527"/>
    </location>
</feature>
<dbReference type="OrthoDB" id="10015672at2759"/>
<evidence type="ECO:0000256" key="5">
    <source>
        <dbReference type="ARBA" id="ARBA00022692"/>
    </source>
</evidence>
<dbReference type="SUPFAM" id="SSF63712">
    <property type="entry name" value="Nicotinic receptor ligand binding domain-like"/>
    <property type="match status" value="1"/>
</dbReference>